<name>B9TFF7_RICCO</name>
<keyword evidence="2" id="KW-1185">Reference proteome</keyword>
<evidence type="ECO:0000313" key="1">
    <source>
        <dbReference type="EMBL" id="EEF25406.1"/>
    </source>
</evidence>
<gene>
    <name evidence="1" type="ORF">RCOM_1852760</name>
</gene>
<dbReference type="EMBL" id="EQ979759">
    <property type="protein sequence ID" value="EEF25406.1"/>
    <property type="molecule type" value="Genomic_DNA"/>
</dbReference>
<organism evidence="1 2">
    <name type="scientific">Ricinus communis</name>
    <name type="common">Castor bean</name>
    <dbReference type="NCBI Taxonomy" id="3988"/>
    <lineage>
        <taxon>Eukaryota</taxon>
        <taxon>Viridiplantae</taxon>
        <taxon>Streptophyta</taxon>
        <taxon>Embryophyta</taxon>
        <taxon>Tracheophyta</taxon>
        <taxon>Spermatophyta</taxon>
        <taxon>Magnoliopsida</taxon>
        <taxon>eudicotyledons</taxon>
        <taxon>Gunneridae</taxon>
        <taxon>Pentapetalae</taxon>
        <taxon>rosids</taxon>
        <taxon>fabids</taxon>
        <taxon>Malpighiales</taxon>
        <taxon>Euphorbiaceae</taxon>
        <taxon>Acalyphoideae</taxon>
        <taxon>Acalypheae</taxon>
        <taxon>Ricinus</taxon>
    </lineage>
</organism>
<dbReference type="AlphaFoldDB" id="B9TFF7"/>
<dbReference type="Proteomes" id="UP000008311">
    <property type="component" value="Unassembled WGS sequence"/>
</dbReference>
<accession>B9TFF7</accession>
<evidence type="ECO:0000313" key="2">
    <source>
        <dbReference type="Proteomes" id="UP000008311"/>
    </source>
</evidence>
<reference evidence="2" key="1">
    <citation type="journal article" date="2010" name="Nat. Biotechnol.">
        <title>Draft genome sequence of the oilseed species Ricinus communis.</title>
        <authorList>
            <person name="Chan A.P."/>
            <person name="Crabtree J."/>
            <person name="Zhao Q."/>
            <person name="Lorenzi H."/>
            <person name="Orvis J."/>
            <person name="Puiu D."/>
            <person name="Melake-Berhan A."/>
            <person name="Jones K.M."/>
            <person name="Redman J."/>
            <person name="Chen G."/>
            <person name="Cahoon E.B."/>
            <person name="Gedil M."/>
            <person name="Stanke M."/>
            <person name="Haas B.J."/>
            <person name="Wortman J.R."/>
            <person name="Fraser-Liggett C.M."/>
            <person name="Ravel J."/>
            <person name="Rabinowicz P.D."/>
        </authorList>
    </citation>
    <scope>NUCLEOTIDE SEQUENCE [LARGE SCALE GENOMIC DNA]</scope>
    <source>
        <strain evidence="2">cv. Hale</strain>
    </source>
</reference>
<sequence length="147" mass="15723">MPWTDIRWPMSSRPMASAAGDSRATRIGMSRPMPCQPVENTSIATTTENTSIAVCAVRYHCGFHGRRAALPSASQAMNSASKVARMDSRTVDGILRACRLMPPCLGLAGAAREVRSCGIPGCRARYSWAEANDAVGKAAPAWTEEIP</sequence>
<proteinExistence type="predicted"/>
<protein>
    <submittedName>
        <fullName evidence="1">Uncharacterized protein</fullName>
    </submittedName>
</protein>
<dbReference type="InParanoid" id="B9TFF7"/>